<dbReference type="SFLD" id="SFLDS00029">
    <property type="entry name" value="Radical_SAM"/>
    <property type="match status" value="1"/>
</dbReference>
<evidence type="ECO:0000313" key="8">
    <source>
        <dbReference type="EMBL" id="AUB42254.1"/>
    </source>
</evidence>
<keyword evidence="5" id="KW-0408">Iron</keyword>
<evidence type="ECO:0000256" key="4">
    <source>
        <dbReference type="ARBA" id="ARBA00022723"/>
    </source>
</evidence>
<evidence type="ECO:0000256" key="1">
    <source>
        <dbReference type="ARBA" id="ARBA00001966"/>
    </source>
</evidence>
<dbReference type="GO" id="GO:0051536">
    <property type="term" value="F:iron-sulfur cluster binding"/>
    <property type="evidence" value="ECO:0007669"/>
    <property type="project" value="UniProtKB-KW"/>
</dbReference>
<dbReference type="PANTHER" id="PTHR11228">
    <property type="entry name" value="RADICAL SAM DOMAIN PROTEIN"/>
    <property type="match status" value="1"/>
</dbReference>
<dbReference type="Proteomes" id="UP000232003">
    <property type="component" value="Chromosome"/>
</dbReference>
<dbReference type="Pfam" id="PF04055">
    <property type="entry name" value="Radical_SAM"/>
    <property type="match status" value="1"/>
</dbReference>
<dbReference type="Gene3D" id="3.20.20.70">
    <property type="entry name" value="Aldolase class I"/>
    <property type="match status" value="1"/>
</dbReference>
<keyword evidence="4" id="KW-0479">Metal-binding</keyword>
<dbReference type="InterPro" id="IPR058240">
    <property type="entry name" value="rSAM_sf"/>
</dbReference>
<keyword evidence="2" id="KW-0004">4Fe-4S</keyword>
<dbReference type="CDD" id="cd01335">
    <property type="entry name" value="Radical_SAM"/>
    <property type="match status" value="1"/>
</dbReference>
<evidence type="ECO:0000313" key="9">
    <source>
        <dbReference type="Proteomes" id="UP000232003"/>
    </source>
</evidence>
<dbReference type="InterPro" id="IPR034391">
    <property type="entry name" value="AdoMet-like_SPASM_containing"/>
</dbReference>
<dbReference type="SUPFAM" id="SSF102114">
    <property type="entry name" value="Radical SAM enzymes"/>
    <property type="match status" value="1"/>
</dbReference>
<gene>
    <name evidence="8" type="ORF">COO91_08366</name>
</gene>
<evidence type="ECO:0000259" key="7">
    <source>
        <dbReference type="PROSITE" id="PS51918"/>
    </source>
</evidence>
<reference evidence="8 9" key="1">
    <citation type="submission" date="2017-11" db="EMBL/GenBank/DDBJ databases">
        <title>Complete genome of a free-living desiccation-tolerant cyanobacterium and its photosynthetic adaptation to extreme terrestrial habitat.</title>
        <authorList>
            <person name="Shang J."/>
        </authorList>
    </citation>
    <scope>NUCLEOTIDE SEQUENCE [LARGE SCALE GENOMIC DNA]</scope>
    <source>
        <strain evidence="8 9">CCNUN1</strain>
    </source>
</reference>
<feature type="domain" description="Radical SAM core" evidence="7">
    <location>
        <begin position="126"/>
        <end position="367"/>
    </location>
</feature>
<dbReference type="PANTHER" id="PTHR11228:SF7">
    <property type="entry name" value="PQQA PEPTIDE CYCLASE"/>
    <property type="match status" value="1"/>
</dbReference>
<dbReference type="RefSeq" id="WP_100902352.1">
    <property type="nucleotide sequence ID" value="NZ_CAWNNC010000001.1"/>
</dbReference>
<dbReference type="CDD" id="cd21109">
    <property type="entry name" value="SPASM"/>
    <property type="match status" value="1"/>
</dbReference>
<evidence type="ECO:0000256" key="2">
    <source>
        <dbReference type="ARBA" id="ARBA00022485"/>
    </source>
</evidence>
<dbReference type="OrthoDB" id="9782387at2"/>
<proteinExistence type="predicted"/>
<dbReference type="GO" id="GO:0003824">
    <property type="term" value="F:catalytic activity"/>
    <property type="evidence" value="ECO:0007669"/>
    <property type="project" value="InterPro"/>
</dbReference>
<dbReference type="KEGG" id="nfl:COO91_08366"/>
<keyword evidence="3" id="KW-0949">S-adenosyl-L-methionine</keyword>
<keyword evidence="6" id="KW-0411">Iron-sulfur</keyword>
<dbReference type="InterPro" id="IPR050377">
    <property type="entry name" value="Radical_SAM_PqqE_MftC-like"/>
</dbReference>
<dbReference type="SFLD" id="SFLDG01387">
    <property type="entry name" value="BtrN-like_SPASM_domain_contain"/>
    <property type="match status" value="1"/>
</dbReference>
<keyword evidence="9" id="KW-1185">Reference proteome</keyword>
<comment type="cofactor">
    <cofactor evidence="1">
        <name>[4Fe-4S] cluster</name>
        <dbReference type="ChEBI" id="CHEBI:49883"/>
    </cofactor>
</comment>
<sequence>MTIKDTQKLLPTQIRDNWEISDMVLEIPPYGIPLHPKSVERLLAAVKSGNKAVAFRPTLPVSSELGLPQYPTLAYLYPQELSNVWNQLLQELENKTQGIFSIPTPLTIISQTDPDEQLHYFADYYGTAVKPSYVRAIVGNTCNLKCVICPYHSFLLKPTHTTDFFTDNKAMSWEMMEKLAQECGEQGITILIGSVEEPLLHPKIIDFVQLCRQQGVPRVHITTNGQLLDENRAIALLQAGLTSIDISIDAAEPDTYLRVRGANLNRVESNVINFLQLRERLRIPCEVRTSFVRNQDVTIEEEQKFRERWLAKADSVFVLNLAEYKETNMRLSKINDALQDSLKHYIQKAQGRWACLFPFIEMAVLPDGRIYYCIETLFRLGFDKDIASLGDYNKQTLQDIWSGNLFNQLRRDLILNQLDNRSVCKNCNMWKSQVISRASKNRLQVTTTMVTEIYQRSDSKVKISG</sequence>
<dbReference type="SFLD" id="SFLDG01067">
    <property type="entry name" value="SPASM/twitch_domain_containing"/>
    <property type="match status" value="1"/>
</dbReference>
<dbReference type="PROSITE" id="PS51918">
    <property type="entry name" value="RADICAL_SAM"/>
    <property type="match status" value="1"/>
</dbReference>
<organism evidence="8 9">
    <name type="scientific">Nostoc flagelliforme CCNUN1</name>
    <dbReference type="NCBI Taxonomy" id="2038116"/>
    <lineage>
        <taxon>Bacteria</taxon>
        <taxon>Bacillati</taxon>
        <taxon>Cyanobacteriota</taxon>
        <taxon>Cyanophyceae</taxon>
        <taxon>Nostocales</taxon>
        <taxon>Nostocaceae</taxon>
        <taxon>Nostoc</taxon>
    </lineage>
</organism>
<evidence type="ECO:0000256" key="6">
    <source>
        <dbReference type="ARBA" id="ARBA00023014"/>
    </source>
</evidence>
<dbReference type="InterPro" id="IPR023885">
    <property type="entry name" value="4Fe4S-binding_SPASM_dom"/>
</dbReference>
<dbReference type="EMBL" id="CP024785">
    <property type="protein sequence ID" value="AUB42254.1"/>
    <property type="molecule type" value="Genomic_DNA"/>
</dbReference>
<dbReference type="InterPro" id="IPR007197">
    <property type="entry name" value="rSAM"/>
</dbReference>
<protein>
    <submittedName>
        <fullName evidence="8">Radical SAM superfamily enzyme, MoaA/NifB/PqqE/SkfB family</fullName>
    </submittedName>
</protein>
<dbReference type="GO" id="GO:0046872">
    <property type="term" value="F:metal ion binding"/>
    <property type="evidence" value="ECO:0007669"/>
    <property type="project" value="UniProtKB-KW"/>
</dbReference>
<dbReference type="Pfam" id="PF13186">
    <property type="entry name" value="SPASM"/>
    <property type="match status" value="1"/>
</dbReference>
<dbReference type="AlphaFoldDB" id="A0A2K8T3I4"/>
<evidence type="ECO:0000256" key="5">
    <source>
        <dbReference type="ARBA" id="ARBA00023004"/>
    </source>
</evidence>
<name>A0A2K8T3I4_9NOSO</name>
<accession>A0A2K8T3I4</accession>
<evidence type="ECO:0000256" key="3">
    <source>
        <dbReference type="ARBA" id="ARBA00022691"/>
    </source>
</evidence>
<dbReference type="InterPro" id="IPR013785">
    <property type="entry name" value="Aldolase_TIM"/>
</dbReference>